<dbReference type="InterPro" id="IPR044946">
    <property type="entry name" value="Restrct_endonuc_typeI_TRD_sf"/>
</dbReference>
<dbReference type="PANTHER" id="PTHR30408:SF13">
    <property type="entry name" value="TYPE I RESTRICTION ENZYME HINDI SPECIFICITY SUBUNIT"/>
    <property type="match status" value="1"/>
</dbReference>
<dbReference type="GO" id="GO:0004519">
    <property type="term" value="F:endonuclease activity"/>
    <property type="evidence" value="ECO:0007669"/>
    <property type="project" value="UniProtKB-KW"/>
</dbReference>
<keyword evidence="5" id="KW-0540">Nuclease</keyword>
<gene>
    <name evidence="5" type="ORF">HA338_04915</name>
</gene>
<dbReference type="GO" id="GO:0009307">
    <property type="term" value="P:DNA restriction-modification system"/>
    <property type="evidence" value="ECO:0007669"/>
    <property type="project" value="UniProtKB-KW"/>
</dbReference>
<keyword evidence="2" id="KW-0680">Restriction system</keyword>
<evidence type="ECO:0000256" key="3">
    <source>
        <dbReference type="ARBA" id="ARBA00023125"/>
    </source>
</evidence>
<dbReference type="SUPFAM" id="SSF116734">
    <property type="entry name" value="DNA methylase specificity domain"/>
    <property type="match status" value="1"/>
</dbReference>
<keyword evidence="5" id="KW-0378">Hydrolase</keyword>
<accession>A0A832SA70</accession>
<dbReference type="GO" id="GO:0003677">
    <property type="term" value="F:DNA binding"/>
    <property type="evidence" value="ECO:0007669"/>
    <property type="project" value="UniProtKB-KW"/>
</dbReference>
<evidence type="ECO:0000256" key="1">
    <source>
        <dbReference type="ARBA" id="ARBA00010923"/>
    </source>
</evidence>
<dbReference type="InterPro" id="IPR052021">
    <property type="entry name" value="Type-I_RS_S_subunit"/>
</dbReference>
<dbReference type="AlphaFoldDB" id="A0A832SA70"/>
<sequence length="245" mass="28172">MYRKRRYLLISVTRKTIFTLPGRSCPARVSLREHEVLFAAFKRTESLISRPLQPYSPYQVVLSRSPASGLADNIISDAKKLDNVEVKKNDILFNITGNSICRCCIVPGSILPARVNQHVSIIRTNIRTNTKLYYKFLYCYLCLKRTKEALLSFDADGTRKAITKGNLEKLVLPLPSYTEQTQIGDFIGLVNDKIDLNNQMNSTLEQIAQTLFKRWFIDFEFPDENGNPYKSREGKEYRMTVLINC</sequence>
<feature type="domain" description="Type I restriction modification DNA specificity" evidence="4">
    <location>
        <begin position="73"/>
        <end position="206"/>
    </location>
</feature>
<dbReference type="Pfam" id="PF01420">
    <property type="entry name" value="Methylase_S"/>
    <property type="match status" value="1"/>
</dbReference>
<dbReference type="Gene3D" id="3.90.220.20">
    <property type="entry name" value="DNA methylase specificity domains"/>
    <property type="match status" value="1"/>
</dbReference>
<name>A0A832SA70_9EURY</name>
<dbReference type="InterPro" id="IPR000055">
    <property type="entry name" value="Restrct_endonuc_typeI_TRD"/>
</dbReference>
<organism evidence="5 6">
    <name type="scientific">Methanosarcina acetivorans</name>
    <dbReference type="NCBI Taxonomy" id="2214"/>
    <lineage>
        <taxon>Archaea</taxon>
        <taxon>Methanobacteriati</taxon>
        <taxon>Methanobacteriota</taxon>
        <taxon>Stenosarchaea group</taxon>
        <taxon>Methanomicrobia</taxon>
        <taxon>Methanosarcinales</taxon>
        <taxon>Methanosarcinaceae</taxon>
        <taxon>Methanosarcina</taxon>
    </lineage>
</organism>
<dbReference type="PANTHER" id="PTHR30408">
    <property type="entry name" value="TYPE-1 RESTRICTION ENZYME ECOKI SPECIFICITY PROTEIN"/>
    <property type="match status" value="1"/>
</dbReference>
<reference evidence="5" key="1">
    <citation type="journal article" date="2020" name="bioRxiv">
        <title>A rank-normalized archaeal taxonomy based on genome phylogeny resolves widespread incomplete and uneven classifications.</title>
        <authorList>
            <person name="Rinke C."/>
            <person name="Chuvochina M."/>
            <person name="Mussig A.J."/>
            <person name="Chaumeil P.-A."/>
            <person name="Waite D.W."/>
            <person name="Whitman W.B."/>
            <person name="Parks D.H."/>
            <person name="Hugenholtz P."/>
        </authorList>
    </citation>
    <scope>NUCLEOTIDE SEQUENCE</scope>
    <source>
        <strain evidence="5">UBA8876</strain>
    </source>
</reference>
<keyword evidence="5" id="KW-0255">Endonuclease</keyword>
<proteinExistence type="inferred from homology"/>
<comment type="similarity">
    <text evidence="1">Belongs to the type-I restriction system S methylase family.</text>
</comment>
<evidence type="ECO:0000313" key="6">
    <source>
        <dbReference type="Proteomes" id="UP000600774"/>
    </source>
</evidence>
<protein>
    <submittedName>
        <fullName evidence="5">Restriction endonuclease subunit S</fullName>
    </submittedName>
</protein>
<dbReference type="EMBL" id="DUJU01000056">
    <property type="protein sequence ID" value="HIH93389.1"/>
    <property type="molecule type" value="Genomic_DNA"/>
</dbReference>
<evidence type="ECO:0000259" key="4">
    <source>
        <dbReference type="Pfam" id="PF01420"/>
    </source>
</evidence>
<dbReference type="Proteomes" id="UP000600774">
    <property type="component" value="Unassembled WGS sequence"/>
</dbReference>
<evidence type="ECO:0000256" key="2">
    <source>
        <dbReference type="ARBA" id="ARBA00022747"/>
    </source>
</evidence>
<keyword evidence="3" id="KW-0238">DNA-binding</keyword>
<evidence type="ECO:0000313" key="5">
    <source>
        <dbReference type="EMBL" id="HIH93389.1"/>
    </source>
</evidence>
<comment type="caution">
    <text evidence="5">The sequence shown here is derived from an EMBL/GenBank/DDBJ whole genome shotgun (WGS) entry which is preliminary data.</text>
</comment>